<organism evidence="1 2">
    <name type="scientific">Vigna angularis var. angularis</name>
    <dbReference type="NCBI Taxonomy" id="157739"/>
    <lineage>
        <taxon>Eukaryota</taxon>
        <taxon>Viridiplantae</taxon>
        <taxon>Streptophyta</taxon>
        <taxon>Embryophyta</taxon>
        <taxon>Tracheophyta</taxon>
        <taxon>Spermatophyta</taxon>
        <taxon>Magnoliopsida</taxon>
        <taxon>eudicotyledons</taxon>
        <taxon>Gunneridae</taxon>
        <taxon>Pentapetalae</taxon>
        <taxon>rosids</taxon>
        <taxon>fabids</taxon>
        <taxon>Fabales</taxon>
        <taxon>Fabaceae</taxon>
        <taxon>Papilionoideae</taxon>
        <taxon>50 kb inversion clade</taxon>
        <taxon>NPAAA clade</taxon>
        <taxon>indigoferoid/millettioid clade</taxon>
        <taxon>Phaseoleae</taxon>
        <taxon>Vigna</taxon>
    </lineage>
</organism>
<gene>
    <name evidence="1" type="primary">Vigan.07G194300</name>
    <name evidence="1" type="ORF">VIGAN_07194300</name>
</gene>
<dbReference type="PANTHER" id="PTHR11439:SF483">
    <property type="entry name" value="PEPTIDE SYNTHASE GLIP-LIKE, PUTATIVE (AFU_ORTHOLOGUE AFUA_3G12920)-RELATED"/>
    <property type="match status" value="1"/>
</dbReference>
<protein>
    <recommendedName>
        <fullName evidence="3">Reverse transcriptase Ty1/copia-type domain-containing protein</fullName>
    </recommendedName>
</protein>
<dbReference type="AlphaFoldDB" id="A0A0S3SJS9"/>
<sequence>MNEPRTSHMTASKHILRYLKGTIDFGLLFPKVSRSMEGTLEVWSDSDWSGDKVDRRSTFGYFIQYEGAPIS</sequence>
<evidence type="ECO:0000313" key="2">
    <source>
        <dbReference type="Proteomes" id="UP000291084"/>
    </source>
</evidence>
<accession>A0A0S3SJS9</accession>
<name>A0A0S3SJS9_PHAAN</name>
<proteinExistence type="predicted"/>
<dbReference type="Proteomes" id="UP000291084">
    <property type="component" value="Chromosome 7"/>
</dbReference>
<evidence type="ECO:0008006" key="3">
    <source>
        <dbReference type="Google" id="ProtNLM"/>
    </source>
</evidence>
<keyword evidence="2" id="KW-1185">Reference proteome</keyword>
<evidence type="ECO:0000313" key="1">
    <source>
        <dbReference type="EMBL" id="BAT93051.1"/>
    </source>
</evidence>
<reference evidence="1 2" key="1">
    <citation type="journal article" date="2015" name="Sci. Rep.">
        <title>The power of single molecule real-time sequencing technology in the de novo assembly of a eukaryotic genome.</title>
        <authorList>
            <person name="Sakai H."/>
            <person name="Naito K."/>
            <person name="Ogiso-Tanaka E."/>
            <person name="Takahashi Y."/>
            <person name="Iseki K."/>
            <person name="Muto C."/>
            <person name="Satou K."/>
            <person name="Teruya K."/>
            <person name="Shiroma A."/>
            <person name="Shimoji M."/>
            <person name="Hirano T."/>
            <person name="Itoh T."/>
            <person name="Kaga A."/>
            <person name="Tomooka N."/>
        </authorList>
    </citation>
    <scope>NUCLEOTIDE SEQUENCE [LARGE SCALE GENOMIC DNA]</scope>
    <source>
        <strain evidence="2">cv. Shumari</strain>
    </source>
</reference>
<dbReference type="EMBL" id="AP015040">
    <property type="protein sequence ID" value="BAT93051.1"/>
    <property type="molecule type" value="Genomic_DNA"/>
</dbReference>
<dbReference type="PANTHER" id="PTHR11439">
    <property type="entry name" value="GAG-POL-RELATED RETROTRANSPOSON"/>
    <property type="match status" value="1"/>
</dbReference>